<feature type="compositionally biased region" description="Polar residues" evidence="10">
    <location>
        <begin position="3589"/>
        <end position="3598"/>
    </location>
</feature>
<protein>
    <recommendedName>
        <fullName evidence="4">Midasin</fullName>
    </recommendedName>
</protein>
<feature type="compositionally biased region" description="Acidic residues" evidence="10">
    <location>
        <begin position="3264"/>
        <end position="3298"/>
    </location>
</feature>
<dbReference type="EMBL" id="JASCZI010241682">
    <property type="protein sequence ID" value="MED6204674.1"/>
    <property type="molecule type" value="Genomic_DNA"/>
</dbReference>
<comment type="subcellular location">
    <subcellularLocation>
        <location evidence="1">Nucleus</location>
        <location evidence="1">Nucleolus</location>
    </subcellularLocation>
    <subcellularLocation>
        <location evidence="2">Nucleus</location>
        <location evidence="2">Nucleoplasm</location>
    </subcellularLocation>
</comment>
<dbReference type="SMART" id="SM00382">
    <property type="entry name" value="AAA"/>
    <property type="match status" value="3"/>
</dbReference>
<evidence type="ECO:0000256" key="9">
    <source>
        <dbReference type="SAM" id="Coils"/>
    </source>
</evidence>
<dbReference type="Gene3D" id="3.40.50.300">
    <property type="entry name" value="P-loop containing nucleotide triphosphate hydrolases"/>
    <property type="match status" value="4"/>
</dbReference>
<dbReference type="InterPro" id="IPR012099">
    <property type="entry name" value="Midasin"/>
</dbReference>
<evidence type="ECO:0000256" key="8">
    <source>
        <dbReference type="ARBA" id="ARBA00023242"/>
    </source>
</evidence>
<dbReference type="PIRSF" id="PIRSF010340">
    <property type="entry name" value="Midasin"/>
    <property type="match status" value="1"/>
</dbReference>
<evidence type="ECO:0000256" key="10">
    <source>
        <dbReference type="SAM" id="MobiDB-lite"/>
    </source>
</evidence>
<keyword evidence="8" id="KW-0539">Nucleus</keyword>
<dbReference type="SUPFAM" id="SSF53300">
    <property type="entry name" value="vWA-like"/>
    <property type="match status" value="1"/>
</dbReference>
<dbReference type="InterPro" id="IPR003593">
    <property type="entry name" value="AAA+_ATPase"/>
</dbReference>
<dbReference type="PANTHER" id="PTHR48103">
    <property type="entry name" value="MIDASIN-RELATED"/>
    <property type="match status" value="1"/>
</dbReference>
<feature type="compositionally biased region" description="Acidic residues" evidence="10">
    <location>
        <begin position="3315"/>
        <end position="3343"/>
    </location>
</feature>
<evidence type="ECO:0000256" key="1">
    <source>
        <dbReference type="ARBA" id="ARBA00004604"/>
    </source>
</evidence>
<proteinExistence type="inferred from homology"/>
<evidence type="ECO:0000313" key="13">
    <source>
        <dbReference type="Proteomes" id="UP001341840"/>
    </source>
</evidence>
<evidence type="ECO:0000256" key="6">
    <source>
        <dbReference type="ARBA" id="ARBA00022840"/>
    </source>
</evidence>
<evidence type="ECO:0000259" key="11">
    <source>
        <dbReference type="PROSITE" id="PS50234"/>
    </source>
</evidence>
<accession>A0ABU6Y5X9</accession>
<keyword evidence="5" id="KW-0547">Nucleotide-binding</keyword>
<keyword evidence="7" id="KW-0143">Chaperone</keyword>
<dbReference type="InterPro" id="IPR036465">
    <property type="entry name" value="vWFA_dom_sf"/>
</dbReference>
<feature type="compositionally biased region" description="Basic and acidic residues" evidence="10">
    <location>
        <begin position="3378"/>
        <end position="3400"/>
    </location>
</feature>
<feature type="compositionally biased region" description="Polar residues" evidence="10">
    <location>
        <begin position="3466"/>
        <end position="3498"/>
    </location>
</feature>
<dbReference type="Pfam" id="PF17867">
    <property type="entry name" value="AAA_lid_7"/>
    <property type="match status" value="1"/>
</dbReference>
<feature type="domain" description="VWFA" evidence="11">
    <location>
        <begin position="3754"/>
        <end position="3954"/>
    </location>
</feature>
<sequence>MLYCYLEIPPIGNLDVEKGGSEILQSVFLTKSMQKLFFLVKRCFLLGEPVLLVGETGGGKTTVCQTVELKWFNTIISCGANWNNVFQGFRPLRERSRLISNYKEIVEQLKKLKGFRNFPEEPLVSSDIEQAASTLDLLNGMIRKYKEGQIHTPDVSKEDLCAFEQLKFDLDALHKKWQSIFEWQDGPLVKAMKGGDLFLVDEISLADDSVLERLNSVLEPEKTLSLAEKGGSNMEKVIAHKNFFVLATMNPGGDVGKKELSPALRNRFTEIWVSPVSDLNELEGIVLRRITKLKNAGNISQAYRERLLQIVNAMISFFEWFNELHPGRRLTVRDLIAWVDFLDVMEESLGPEYALLHGIFLVLLDGLSLVFTLPQMLPKSKLQELASSRLGGLHNMLVLQVICSIFTRHRNFRKVDESNLLHSKLSRLENFGWGEFATTSNILHIDNPQIDDLFGIDPFYIKKGFGRCEDGSFDFKAPTTRKNAFRVLRAMQLSKPVLLEGSPGVGKTSLIMALGKCSGNRVVRINLSEQTDMMDLLGSDLPVESDEGRMFSWSDGILLQALREGCWVLLDELNLAPQPVLEGLNAILDHRAEVFIPELGNTYKCAPSFRVFACQNPSHQGGGRKSLPRSFLNRFTKVYVDQLVEVDYLSICESKYPTVPRPLLSKLILFNQRMHEETMLHHKFAKDGFPWEFNLRDVFRSCEIIEGSPKQMGEYSFLNIVYIQRMRTAADRKEVLRLFTERSQVQLSVPSGSKLLILPEICQSLEAIAQCLERQWLCILIGPSSSGKTSLIRLLANLTSNVLNEINLSSATDISELLGSFEQYDAVRNFHSVVIQVGRFFNEYSNLQLEASKELIFRHRELCSRWITFLSSLNFDSLAASASNYFENWKEIVCSLSLLAEIIEQMKFSIEHNALPLSYSTKDLDLVSKTILKLKADDQKRLISTKFEWVTGLLIKAIERGEWIVLENANLCNPTVLDRINSLVEPSGSIVVNERGIVDGNPYVVHPHPNFRLFLTVNPHYGEVSRAMRNRGVEIFIMQPHWALNDTEAYDCESDELKDVKRFLVLSGIPVAPLVEYMARAHIYAKKEGTEMNVRISYLELSHWIHLFQQLLMNGCRPIWSLHISWEHTYISSFGDFKGENIINFAKTAFLSESNLSGYGCSPHFPLGLPGGWQVPLRLVDYTCYSREVCAKQTCMNVEFLGRQFAAQQYEIARKNSQLQPFCQFFHDFINLMKKMMEHQIWKYILCRDTLDFGLQSIPLLSLDLVDLVASNSQINSICNAIRCIDPLRLTIQQEYSESKHSLTDGARCFVPLLKSLHGLEDEFLNKLVTSSPKLIEFSTFDYLIQSYTNLIEDHVLFWQHLISSKYDLLLISWHSLVKDAGKLMNICPEVVNNFLMESKNLEGYSFPEKSLLWTYGGHPFLPSSSALLDKQHQLLNFVERFWPRKTVSGNQESGPHPLEVVALFNQDLRFGVMEAVSMSPSIIEKWGNDGDDIQIVKQLEEMNQMLLRKFEHEKNKLQMNTGYRDFSSIVESSAACCSFTPDMLCQMSAFESWQDSFPPLDYSSLFWDMELLQQLTSIHWDDFKGADQVTDYLTMNLDNALKFSLHLSSMPPQIFSPHRKILWILSEWTSVDAGNKKIASFILEMWFTWHESLWICFPDFIKNFSKIEGFDGMSIAIPPILVQPVNASTVFHITQNTHAIKELPVQCHKFRVTMSNLWKSSCHGPDLPSFLLLAARALFQQIVYAHKKSFDVDQFKGIKSSFCSFENNAVTEEGINLVSTLIASSSHQRLKSSVQKFIVPLLSELYLQSTSDDFSYSIGCAWVRIGGLRIHLLLSCYDVDPAMKYSCKYSHTVEKISSLELEIQVRKECGYLSGQFFTREADKRKAEMLEKLQAERMKLQRKVVFRPEPWKYKKLMNECHEFIKQLAMLEDLKCSIKAKEFQQVADQARNWQEMLYTIMRFPRAISRKFISVRNEILHDMHPSYILDFGKGFYSLDIDLMERLISLSSGIAANLKVSSLQYRASICQNILVQLAHSIAHAKVIDVKTYMLLHKIFDEFATLWMGMKVHAKSKSDYDAQQYKFKPRAFQIESVIEVDIPIVSNSSATETFSEWKQFSSEEKPSDTMEQSMECEILDEEWKELEDSIVSNVVLIHNQLFGSSDLVKTSGSFKVSDEDWLHSFRDSYSFGIELMKGTHSSILPRLDVKLMPEHLFYLCLDYTRKFISSHKSEARYNFYKDSNAPEMENMLKELAPLRQEIQSVLNEWENHSDLQKISDVIDMLMSLPSSIPLAKAFSGLQFLLHKAQLMQEHGSKFPFSDKLNNIYDLLSSWQKIELGSWPGLLDEVMHGYEHNAGKLWFPLYSILQISSSSVQSIVQSLEDFVQTSSIGEFGKRLQLLFAFLRQNHTSVCLEYDSSSRIKQLGYLYNIFGFYVQFLPIVLKYIDASKKEIETELKELVKLCRWDDSKSYSSIEKLKKSRQKLKKLMQKYTDVLQEPVLLFLNQEAAQRGAKAQSFHGHKLIYDVIDKGLLSGAVDLTLFSDENRSLWFEKCSKKLDSALQNLQLKESVQFSSMKYVGDNGSIFRACGVSQHKVQSQGWKAMWNMIENIYDTAVHCGDIWNKEKKSQGKRRALSDLLKLLESSGLSRHKSAYEEDQQKSWWFLEFSRSTDHLLLTDSKLPFVTSEDAARIEDENIPNKSSLVEWKTASEHYFRSVISVLFLQQICLNPHKDITLEQVDRSNSFLNQLIGVQKNQLAAASDFDKQLKCLRDCVYTVGNLFKLSHAADNNTVDICSIIPNQLATYKCLWQQKQLFDSLCAVSRQQMLLLRTLEHSHLRTCERPSSSASQMIAYIDEFLPLFCKSKESLDSYLIGGTKAVTAVTSSTNICIVTQDMEQLLTENFKALNMFNSRLLALWEHDPDKCRVKEVLIHHFQEIIEKAKLIEEELAIAKLENSIPAESSTKHSSDGKSCAELNADFEQTLVSTYQHIATVFQNLCLSSNIPIVEESMVNLGTGESLFQSFVTNLGLDILCEKIFKTVTSAEKLVNHAENKVNSYSCKVGASFRDLHMFMDLLLNFSNELMENFLDMHRSVSVTTHLIASILASLFSKGFGVSTENQDEDGNANTSEDASGTGMGEGVGLKDVSDQINDEDQLLGSRDQQNEKLNDSKDVPSSNNSGIEMEQDFTADAVSLSEDSGDDDEDIDGENDELESEMGPTGQNSEAVDEKIWDKNEDETPNDSSEKYESGASVRDRDGSTKEMRAKDDAATDEPGDGNYDEDNAQNDETATQDEAGDGENGEELNMDKEAAYSESTGLMPDELDQTADMDEDLDVREDAEPMEEEDPEGQSELADNEKQEGNQGEETCPPDEIMEEANTEVDANTEKEDAGQGEKNAEMDPKKDTSESSGMVNEQIFTAKSGSQSNVDGQTSNSENMTAEPEFSNSHHNIDNSALLGGFPSNSMSEMDLKISDSSNTGGLNENRSESHCPQNEHSFIQENQPNPYRSVGDALEHWKERVRVSGDLQENNTEQDVEMDDDNADEYGYVSEFEKGTAQALGPASMEQVDKNVGDTDKECLAGEKDSPLEIEKKKSEINSMSNSLSFPKNEKRDQINMSDIEKTPEEGSNKPVTSQRIDVENRFEDLVSFQKSYLSEDTEKLAQLSVHDNDLGKVQDASDDPSCDSNATALWRKYEVSTTKLSAELAEQLRLVMEPTVANKLQGDYRTGKRINMKKVIQFIASYYTKDKIWMRLTRPNKRDYQVVIAVDDSLSMSESCSGDVAIEALVTVCRAISQLELGSFAVASFGTKGNIKLLHDFDKSFTVEAGIKMISNLTFKQENTIIDEPVLDLLKYLTDKLDSAVAQARLPSGHNPLQQLVLIIADGRFHEKERLKRRVRDLLTSNRLVVFLVLDNSQESILDLVEASFEGGEPKFSKYMDSFPFPYYVVLRNIEALPRTLADLLRQWLELMQHLN</sequence>
<evidence type="ECO:0000256" key="3">
    <source>
        <dbReference type="ARBA" id="ARBA00007188"/>
    </source>
</evidence>
<dbReference type="CDD" id="cd00009">
    <property type="entry name" value="AAA"/>
    <property type="match status" value="1"/>
</dbReference>
<keyword evidence="6" id="KW-0067">ATP-binding</keyword>
<keyword evidence="13" id="KW-1185">Reference proteome</keyword>
<dbReference type="Proteomes" id="UP001341840">
    <property type="component" value="Unassembled WGS sequence"/>
</dbReference>
<evidence type="ECO:0000256" key="7">
    <source>
        <dbReference type="ARBA" id="ARBA00023186"/>
    </source>
</evidence>
<feature type="compositionally biased region" description="Acidic residues" evidence="10">
    <location>
        <begin position="3192"/>
        <end position="3209"/>
    </location>
</feature>
<evidence type="ECO:0000256" key="4">
    <source>
        <dbReference type="ARBA" id="ARBA00017143"/>
    </source>
</evidence>
<evidence type="ECO:0000256" key="2">
    <source>
        <dbReference type="ARBA" id="ARBA00004642"/>
    </source>
</evidence>
<dbReference type="InterPro" id="IPR011704">
    <property type="entry name" value="ATPase_dyneun-rel_AAA"/>
</dbReference>
<feature type="compositionally biased region" description="Basic and acidic residues" evidence="10">
    <location>
        <begin position="3569"/>
        <end position="3588"/>
    </location>
</feature>
<feature type="compositionally biased region" description="Basic and acidic residues" evidence="10">
    <location>
        <begin position="3157"/>
        <end position="3167"/>
    </location>
</feature>
<comment type="similarity">
    <text evidence="3">Belongs to the midasin family.</text>
</comment>
<evidence type="ECO:0000256" key="5">
    <source>
        <dbReference type="ARBA" id="ARBA00022741"/>
    </source>
</evidence>
<feature type="compositionally biased region" description="Acidic residues" evidence="10">
    <location>
        <begin position="3362"/>
        <end position="3373"/>
    </location>
</feature>
<name>A0ABU6Y5X9_9FABA</name>
<feature type="coiled-coil region" evidence="9">
    <location>
        <begin position="1883"/>
        <end position="1933"/>
    </location>
</feature>
<dbReference type="SUPFAM" id="SSF52540">
    <property type="entry name" value="P-loop containing nucleoside triphosphate hydrolases"/>
    <property type="match status" value="4"/>
</dbReference>
<keyword evidence="9" id="KW-0175">Coiled coil</keyword>
<reference evidence="12 13" key="1">
    <citation type="journal article" date="2023" name="Plants (Basel)">
        <title>Bridging the Gap: Combining Genomics and Transcriptomics Approaches to Understand Stylosanthes scabra, an Orphan Legume from the Brazilian Caatinga.</title>
        <authorList>
            <person name="Ferreira-Neto J.R.C."/>
            <person name="da Silva M.D."/>
            <person name="Binneck E."/>
            <person name="de Melo N.F."/>
            <person name="da Silva R.H."/>
            <person name="de Melo A.L.T.M."/>
            <person name="Pandolfi V."/>
            <person name="Bustamante F.O."/>
            <person name="Brasileiro-Vidal A.C."/>
            <person name="Benko-Iseppon A.M."/>
        </authorList>
    </citation>
    <scope>NUCLEOTIDE SEQUENCE [LARGE SCALE GENOMIC DNA]</scope>
    <source>
        <tissue evidence="12">Leaves</tissue>
    </source>
</reference>
<organism evidence="12 13">
    <name type="scientific">Stylosanthes scabra</name>
    <dbReference type="NCBI Taxonomy" id="79078"/>
    <lineage>
        <taxon>Eukaryota</taxon>
        <taxon>Viridiplantae</taxon>
        <taxon>Streptophyta</taxon>
        <taxon>Embryophyta</taxon>
        <taxon>Tracheophyta</taxon>
        <taxon>Spermatophyta</taxon>
        <taxon>Magnoliopsida</taxon>
        <taxon>eudicotyledons</taxon>
        <taxon>Gunneridae</taxon>
        <taxon>Pentapetalae</taxon>
        <taxon>rosids</taxon>
        <taxon>fabids</taxon>
        <taxon>Fabales</taxon>
        <taxon>Fabaceae</taxon>
        <taxon>Papilionoideae</taxon>
        <taxon>50 kb inversion clade</taxon>
        <taxon>dalbergioids sensu lato</taxon>
        <taxon>Dalbergieae</taxon>
        <taxon>Pterocarpus clade</taxon>
        <taxon>Stylosanthes</taxon>
    </lineage>
</organism>
<dbReference type="InterPro" id="IPR027417">
    <property type="entry name" value="P-loop_NTPase"/>
</dbReference>
<feature type="region of interest" description="Disordered" evidence="10">
    <location>
        <begin position="3569"/>
        <end position="3606"/>
    </location>
</feature>
<dbReference type="PROSITE" id="PS50234">
    <property type="entry name" value="VWFA"/>
    <property type="match status" value="1"/>
</dbReference>
<dbReference type="InterPro" id="IPR002035">
    <property type="entry name" value="VWF_A"/>
</dbReference>
<feature type="compositionally biased region" description="Basic and acidic residues" evidence="10">
    <location>
        <begin position="3237"/>
        <end position="3263"/>
    </location>
</feature>
<dbReference type="PANTHER" id="PTHR48103:SF2">
    <property type="entry name" value="MIDASIN"/>
    <property type="match status" value="1"/>
</dbReference>
<dbReference type="InterPro" id="IPR040848">
    <property type="entry name" value="AAA_lid_7"/>
</dbReference>
<feature type="region of interest" description="Disordered" evidence="10">
    <location>
        <begin position="3111"/>
        <end position="3139"/>
    </location>
</feature>
<feature type="compositionally biased region" description="Polar residues" evidence="10">
    <location>
        <begin position="3401"/>
        <end position="3441"/>
    </location>
</feature>
<evidence type="ECO:0000313" key="12">
    <source>
        <dbReference type="EMBL" id="MED6204674.1"/>
    </source>
</evidence>
<comment type="caution">
    <text evidence="12">The sequence shown here is derived from an EMBL/GenBank/DDBJ whole genome shotgun (WGS) entry which is preliminary data.</text>
</comment>
<gene>
    <name evidence="12" type="ORF">PIB30_011089</name>
</gene>
<dbReference type="Pfam" id="PF07728">
    <property type="entry name" value="AAA_5"/>
    <property type="match status" value="3"/>
</dbReference>
<feature type="region of interest" description="Disordered" evidence="10">
    <location>
        <begin position="3153"/>
        <end position="3501"/>
    </location>
</feature>